<reference evidence="2" key="1">
    <citation type="submission" date="2017-10" db="EMBL/GenBank/DDBJ databases">
        <authorList>
            <person name="Regsiter A."/>
            <person name="William W."/>
        </authorList>
    </citation>
    <scope>NUCLEOTIDE SEQUENCE [LARGE SCALE GENOMIC DNA]</scope>
</reference>
<protein>
    <submittedName>
        <fullName evidence="1">Uncharacterized protein</fullName>
    </submittedName>
</protein>
<organism evidence="1 2">
    <name type="scientific">Methylorubrum extorquens</name>
    <name type="common">Methylobacterium dichloromethanicum</name>
    <name type="synonym">Methylobacterium extorquens</name>
    <dbReference type="NCBI Taxonomy" id="408"/>
    <lineage>
        <taxon>Bacteria</taxon>
        <taxon>Pseudomonadati</taxon>
        <taxon>Pseudomonadota</taxon>
        <taxon>Alphaproteobacteria</taxon>
        <taxon>Hyphomicrobiales</taxon>
        <taxon>Methylobacteriaceae</taxon>
        <taxon>Methylorubrum</taxon>
    </lineage>
</organism>
<dbReference type="AlphaFoldDB" id="A0A2N9AHY2"/>
<evidence type="ECO:0000313" key="1">
    <source>
        <dbReference type="EMBL" id="SOR26792.1"/>
    </source>
</evidence>
<name>A0A2N9AHY2_METEX</name>
<evidence type="ECO:0000313" key="2">
    <source>
        <dbReference type="Proteomes" id="UP000233769"/>
    </source>
</evidence>
<accession>A0A2N9AHY2</accession>
<sequence length="64" mass="7480">MILHRVALVMEAICEAAANACLDLSDACLAGMRFWRERAREWQPRLWERDKDPRSDAEERHPEG</sequence>
<proteinExistence type="predicted"/>
<dbReference type="Proteomes" id="UP000233769">
    <property type="component" value="Chromosome tk0001"/>
</dbReference>
<gene>
    <name evidence="1" type="ORF">TK0001_0190</name>
</gene>
<dbReference type="EMBL" id="LT962688">
    <property type="protein sequence ID" value="SOR26792.1"/>
    <property type="molecule type" value="Genomic_DNA"/>
</dbReference>